<organism evidence="2 4">
    <name type="scientific">Brenthis ino</name>
    <name type="common">lesser marbled fritillary</name>
    <dbReference type="NCBI Taxonomy" id="405034"/>
    <lineage>
        <taxon>Eukaryota</taxon>
        <taxon>Metazoa</taxon>
        <taxon>Ecdysozoa</taxon>
        <taxon>Arthropoda</taxon>
        <taxon>Hexapoda</taxon>
        <taxon>Insecta</taxon>
        <taxon>Pterygota</taxon>
        <taxon>Neoptera</taxon>
        <taxon>Endopterygota</taxon>
        <taxon>Lepidoptera</taxon>
        <taxon>Glossata</taxon>
        <taxon>Ditrysia</taxon>
        <taxon>Papilionoidea</taxon>
        <taxon>Nymphalidae</taxon>
        <taxon>Heliconiinae</taxon>
        <taxon>Argynnini</taxon>
        <taxon>Brenthis</taxon>
    </lineage>
</organism>
<protein>
    <submittedName>
        <fullName evidence="2">Uncharacterized protein</fullName>
    </submittedName>
</protein>
<feature type="non-terminal residue" evidence="2">
    <location>
        <position position="163"/>
    </location>
</feature>
<accession>A0A8J9Y8K3</accession>
<evidence type="ECO:0000256" key="1">
    <source>
        <dbReference type="SAM" id="MobiDB-lite"/>
    </source>
</evidence>
<evidence type="ECO:0000313" key="3">
    <source>
        <dbReference type="EMBL" id="CAH0717333.1"/>
    </source>
</evidence>
<gene>
    <name evidence="2" type="ORF">BINO364_LOCUS3949</name>
    <name evidence="3" type="ORF">BINO364_LOCUS3951</name>
</gene>
<evidence type="ECO:0000313" key="4">
    <source>
        <dbReference type="Proteomes" id="UP000838878"/>
    </source>
</evidence>
<name>A0A8J9Y8K3_9NEOP</name>
<dbReference type="AlphaFoldDB" id="A0A8J9Y8K3"/>
<keyword evidence="4" id="KW-1185">Reference proteome</keyword>
<feature type="region of interest" description="Disordered" evidence="1">
    <location>
        <begin position="60"/>
        <end position="99"/>
    </location>
</feature>
<feature type="compositionally biased region" description="Polar residues" evidence="1">
    <location>
        <begin position="60"/>
        <end position="75"/>
    </location>
</feature>
<sequence length="163" mass="17646">MPGEELTTPLIIHVCSIFSRSKRLLPTFGTRPITSSQTSPPRLVTSWLRDDVGQVLTKQTFHGHTSPTHIATQGHSGRAAPHTALSPGARGAAPEAHRHTKIRRNHQILAAQIHGKAHKTGAVRSGTWRGRGAAHAPASILVRPPRGYHCNMAATHFLGEVLR</sequence>
<evidence type="ECO:0000313" key="2">
    <source>
        <dbReference type="EMBL" id="CAH0717331.1"/>
    </source>
</evidence>
<reference evidence="2" key="1">
    <citation type="submission" date="2021-12" db="EMBL/GenBank/DDBJ databases">
        <authorList>
            <person name="Martin H S."/>
        </authorList>
    </citation>
    <scope>NUCLEOTIDE SEQUENCE</scope>
</reference>
<dbReference type="EMBL" id="OV170232">
    <property type="protein sequence ID" value="CAH0717331.1"/>
    <property type="molecule type" value="Genomic_DNA"/>
</dbReference>
<dbReference type="OrthoDB" id="6935418at2759"/>
<proteinExistence type="predicted"/>
<dbReference type="EMBL" id="OV170232">
    <property type="protein sequence ID" value="CAH0717333.1"/>
    <property type="molecule type" value="Genomic_DNA"/>
</dbReference>
<dbReference type="Proteomes" id="UP000838878">
    <property type="component" value="Chromosome 12"/>
</dbReference>